<gene>
    <name evidence="1" type="ORF">QE417_003497</name>
</gene>
<protein>
    <recommendedName>
        <fullName evidence="3">DUF937 domain-containing protein</fullName>
    </recommendedName>
</protein>
<organism evidence="1 2">
    <name type="scientific">Mucilaginibacter terrae</name>
    <dbReference type="NCBI Taxonomy" id="1955052"/>
    <lineage>
        <taxon>Bacteria</taxon>
        <taxon>Pseudomonadati</taxon>
        <taxon>Bacteroidota</taxon>
        <taxon>Sphingobacteriia</taxon>
        <taxon>Sphingobacteriales</taxon>
        <taxon>Sphingobacteriaceae</taxon>
        <taxon>Mucilaginibacter</taxon>
    </lineage>
</organism>
<dbReference type="Proteomes" id="UP001258315">
    <property type="component" value="Unassembled WGS sequence"/>
</dbReference>
<evidence type="ECO:0008006" key="3">
    <source>
        <dbReference type="Google" id="ProtNLM"/>
    </source>
</evidence>
<sequence>MKAMFEKLFLLVKNNAGMAIMNNPVIPAGSREAVLTEASSSIIDVLKNLMETGRVNDIIKFFQFSGSYNQSLVSSITNKFANRLNKFYSIDMPAAQAAAASLIPAVMTQLVQQSNSKQTEEFALGTMLSQLNGNQADLNGLVNKLMIA</sequence>
<reference evidence="2" key="1">
    <citation type="submission" date="2023-07" db="EMBL/GenBank/DDBJ databases">
        <title>Functional and genomic diversity of the sorghum phyllosphere microbiome.</title>
        <authorList>
            <person name="Shade A."/>
        </authorList>
    </citation>
    <scope>NUCLEOTIDE SEQUENCE [LARGE SCALE GENOMIC DNA]</scope>
    <source>
        <strain evidence="2">SORGH_AS_0422</strain>
    </source>
</reference>
<dbReference type="EMBL" id="JAVLVU010000001">
    <property type="protein sequence ID" value="MDT3404425.1"/>
    <property type="molecule type" value="Genomic_DNA"/>
</dbReference>
<evidence type="ECO:0000313" key="2">
    <source>
        <dbReference type="Proteomes" id="UP001258315"/>
    </source>
</evidence>
<evidence type="ECO:0000313" key="1">
    <source>
        <dbReference type="EMBL" id="MDT3404425.1"/>
    </source>
</evidence>
<comment type="caution">
    <text evidence="1">The sequence shown here is derived from an EMBL/GenBank/DDBJ whole genome shotgun (WGS) entry which is preliminary data.</text>
</comment>
<name>A0ABU3GXN7_9SPHI</name>
<keyword evidence="2" id="KW-1185">Reference proteome</keyword>
<accession>A0ABU3GXN7</accession>
<proteinExistence type="predicted"/>